<dbReference type="SUPFAM" id="SSF52833">
    <property type="entry name" value="Thioredoxin-like"/>
    <property type="match status" value="1"/>
</dbReference>
<reference evidence="1 2" key="1">
    <citation type="submission" date="2020-10" db="EMBL/GenBank/DDBJ databases">
        <title>Ca. Dormibacterota MAGs.</title>
        <authorList>
            <person name="Montgomery K."/>
        </authorList>
    </citation>
    <scope>NUCLEOTIDE SEQUENCE [LARGE SCALE GENOMIC DNA]</scope>
    <source>
        <strain evidence="1">Mitchell_Peninsula_5</strain>
    </source>
</reference>
<accession>A0A934KJL7</accession>
<dbReference type="PANTHER" id="PTHR13887">
    <property type="entry name" value="GLUTATHIONE S-TRANSFERASE KAPPA"/>
    <property type="match status" value="1"/>
</dbReference>
<dbReference type="Pfam" id="PF22234">
    <property type="entry name" value="Rv2466c-like"/>
    <property type="match status" value="1"/>
</dbReference>
<dbReference type="InterPro" id="IPR036249">
    <property type="entry name" value="Thioredoxin-like_sf"/>
</dbReference>
<protein>
    <submittedName>
        <fullName evidence="1">DsbA family protein</fullName>
    </submittedName>
</protein>
<dbReference type="Proteomes" id="UP000614410">
    <property type="component" value="Unassembled WGS sequence"/>
</dbReference>
<dbReference type="InterPro" id="IPR053977">
    <property type="entry name" value="Rv2466c-like"/>
</dbReference>
<name>A0A934KJL7_9BACT</name>
<evidence type="ECO:0000313" key="2">
    <source>
        <dbReference type="Proteomes" id="UP000614410"/>
    </source>
</evidence>
<organism evidence="1 2">
    <name type="scientific">Candidatus Amunia macphersoniae</name>
    <dbReference type="NCBI Taxonomy" id="3127014"/>
    <lineage>
        <taxon>Bacteria</taxon>
        <taxon>Bacillati</taxon>
        <taxon>Candidatus Dormiibacterota</taxon>
        <taxon>Candidatus Dormibacteria</taxon>
        <taxon>Candidatus Aeolococcales</taxon>
        <taxon>Candidatus Aeolococcaceae</taxon>
        <taxon>Candidatus Amunia</taxon>
    </lineage>
</organism>
<comment type="caution">
    <text evidence="1">The sequence shown here is derived from an EMBL/GenBank/DDBJ whole genome shotgun (WGS) entry which is preliminary data.</text>
</comment>
<evidence type="ECO:0000313" key="1">
    <source>
        <dbReference type="EMBL" id="MBJ7610036.1"/>
    </source>
</evidence>
<sequence>MTKPTVEMYIDPLCPWAWLTSRWLHEAEKVRPFTVVTKVFSLALVNAGNKRYRGSLTSSEPSGRVLVGARRAGGEEAIRAVYTELGEAHHERDQPLGRESALRAAVTAAGLDPALVSTALSDDSIQAEVVAEYEAAVERGAFGVPTLSIDGSPAYFGPIVDRRITGEEAGELWDIAVPLLRHPHVFELKRSRSSEPDVGRALKRVAAAAAR</sequence>
<dbReference type="Gene3D" id="3.40.30.10">
    <property type="entry name" value="Glutaredoxin"/>
    <property type="match status" value="1"/>
</dbReference>
<dbReference type="EMBL" id="JAEKNN010000054">
    <property type="protein sequence ID" value="MBJ7610036.1"/>
    <property type="molecule type" value="Genomic_DNA"/>
</dbReference>
<proteinExistence type="predicted"/>
<gene>
    <name evidence="1" type="ORF">JF887_11495</name>
</gene>
<dbReference type="AlphaFoldDB" id="A0A934KJL7"/>